<reference evidence="2 3" key="1">
    <citation type="submission" date="2020-08" db="EMBL/GenBank/DDBJ databases">
        <title>Genomic Encyclopedia of Type Strains, Phase III (KMG-III): the genomes of soil and plant-associated and newly described type strains.</title>
        <authorList>
            <person name="Whitman W."/>
        </authorList>
    </citation>
    <scope>NUCLEOTIDE SEQUENCE [LARGE SCALE GENOMIC DNA]</scope>
    <source>
        <strain evidence="2 3">CECT 3271</strain>
    </source>
</reference>
<feature type="signal peptide" evidence="1">
    <location>
        <begin position="1"/>
        <end position="26"/>
    </location>
</feature>
<comment type="caution">
    <text evidence="2">The sequence shown here is derived from an EMBL/GenBank/DDBJ whole genome shotgun (WGS) entry which is preliminary data.</text>
</comment>
<evidence type="ECO:0000313" key="3">
    <source>
        <dbReference type="Proteomes" id="UP000530412"/>
    </source>
</evidence>
<evidence type="ECO:0000313" key="2">
    <source>
        <dbReference type="EMBL" id="MBA8946495.1"/>
    </source>
</evidence>
<dbReference type="AlphaFoldDB" id="A0AA40SHX1"/>
<organism evidence="2 3">
    <name type="scientific">Streptomyces calvus</name>
    <dbReference type="NCBI Taxonomy" id="67282"/>
    <lineage>
        <taxon>Bacteria</taxon>
        <taxon>Bacillati</taxon>
        <taxon>Actinomycetota</taxon>
        <taxon>Actinomycetes</taxon>
        <taxon>Kitasatosporales</taxon>
        <taxon>Streptomycetaceae</taxon>
        <taxon>Streptomyces</taxon>
    </lineage>
</organism>
<evidence type="ECO:0000256" key="1">
    <source>
        <dbReference type="SAM" id="SignalP"/>
    </source>
</evidence>
<gene>
    <name evidence="2" type="ORF">FHS33_004948</name>
</gene>
<dbReference type="InterPro" id="IPR005506">
    <property type="entry name" value="DUF312_ALF"/>
</dbReference>
<accession>A0AA40SHX1</accession>
<dbReference type="Proteomes" id="UP000530412">
    <property type="component" value="Unassembled WGS sequence"/>
</dbReference>
<proteinExistence type="predicted"/>
<protein>
    <submittedName>
        <fullName evidence="2">Uncharacterized protein</fullName>
    </submittedName>
</protein>
<feature type="chain" id="PRO_5041438967" evidence="1">
    <location>
        <begin position="27"/>
        <end position="151"/>
    </location>
</feature>
<keyword evidence="1" id="KW-0732">Signal</keyword>
<dbReference type="Pfam" id="PF03752">
    <property type="entry name" value="ALF"/>
    <property type="match status" value="2"/>
</dbReference>
<dbReference type="RefSeq" id="WP_142193639.1">
    <property type="nucleotide sequence ID" value="NZ_BMSU01000011.1"/>
</dbReference>
<name>A0AA40SHX1_9ACTN</name>
<sequence length="151" mass="16071">MRTPRTALAVAVIAATTLALAAPALAAPALAAERATASASTASSASTAWATDDPSDLRVAIVQLMSLPYAGSEVKTKGREALNGTVDDMRAFLDTGYRLAQAQDDRVALVQLMSRPETTPEVREAAYRTLRTGDPEEMRWFLSVGQYEING</sequence>
<dbReference type="EMBL" id="JACJIE010000014">
    <property type="protein sequence ID" value="MBA8946495.1"/>
    <property type="molecule type" value="Genomic_DNA"/>
</dbReference>